<dbReference type="PaxDb" id="3847-GLYMA11G20580.1"/>
<protein>
    <submittedName>
        <fullName evidence="1 2">Uncharacterized protein</fullName>
    </submittedName>
</protein>
<sequence length="49" mass="5893">MMDVKNPFFCTRFFFFLLIISRADFCTCCVMNFLYHLMTSLCFLLFVDS</sequence>
<evidence type="ECO:0000313" key="3">
    <source>
        <dbReference type="Proteomes" id="UP000008827"/>
    </source>
</evidence>
<reference evidence="1" key="3">
    <citation type="submission" date="2018-07" db="EMBL/GenBank/DDBJ databases">
        <title>WGS assembly of Glycine max.</title>
        <authorList>
            <person name="Schmutz J."/>
            <person name="Cannon S."/>
            <person name="Schlueter J."/>
            <person name="Ma J."/>
            <person name="Mitros T."/>
            <person name="Nelson W."/>
            <person name="Hyten D."/>
            <person name="Song Q."/>
            <person name="Thelen J."/>
            <person name="Cheng J."/>
            <person name="Xu D."/>
            <person name="Hellsten U."/>
            <person name="May G."/>
            <person name="Yu Y."/>
            <person name="Sakurai T."/>
            <person name="Umezawa T."/>
            <person name="Bhattacharyya M."/>
            <person name="Sandhu D."/>
            <person name="Valliyodan B."/>
            <person name="Lindquist E."/>
            <person name="Peto M."/>
            <person name="Grant D."/>
            <person name="Shu S."/>
            <person name="Goodstein D."/>
            <person name="Barry K."/>
            <person name="Futrell-Griggs M."/>
            <person name="Abernathy B."/>
            <person name="Du J."/>
            <person name="Tian Z."/>
            <person name="Zhu L."/>
            <person name="Gill N."/>
            <person name="Joshi T."/>
            <person name="Libault M."/>
            <person name="Sethuraman A."/>
            <person name="Zhang X."/>
            <person name="Shinozaki K."/>
            <person name="Nguyen H."/>
            <person name="Wing R."/>
            <person name="Cregan P."/>
            <person name="Specht J."/>
            <person name="Grimwood J."/>
            <person name="Rokhsar D."/>
            <person name="Stacey G."/>
            <person name="Shoemaker R."/>
            <person name="Jackson S."/>
        </authorList>
    </citation>
    <scope>NUCLEOTIDE SEQUENCE</scope>
    <source>
        <tissue evidence="1">Callus</tissue>
    </source>
</reference>
<dbReference type="EMBL" id="CM000844">
    <property type="protein sequence ID" value="KRH29918.1"/>
    <property type="molecule type" value="Genomic_DNA"/>
</dbReference>
<reference evidence="2" key="2">
    <citation type="submission" date="2018-02" db="UniProtKB">
        <authorList>
            <consortium name="EnsemblPlants"/>
        </authorList>
    </citation>
    <scope>IDENTIFICATION</scope>
    <source>
        <strain evidence="2">Williams 82</strain>
    </source>
</reference>
<reference evidence="1 2" key="1">
    <citation type="journal article" date="2010" name="Nature">
        <title>Genome sequence of the palaeopolyploid soybean.</title>
        <authorList>
            <person name="Schmutz J."/>
            <person name="Cannon S.B."/>
            <person name="Schlueter J."/>
            <person name="Ma J."/>
            <person name="Mitros T."/>
            <person name="Nelson W."/>
            <person name="Hyten D.L."/>
            <person name="Song Q."/>
            <person name="Thelen J.J."/>
            <person name="Cheng J."/>
            <person name="Xu D."/>
            <person name="Hellsten U."/>
            <person name="May G.D."/>
            <person name="Yu Y."/>
            <person name="Sakurai T."/>
            <person name="Umezawa T."/>
            <person name="Bhattacharyya M.K."/>
            <person name="Sandhu D."/>
            <person name="Valliyodan B."/>
            <person name="Lindquist E."/>
            <person name="Peto M."/>
            <person name="Grant D."/>
            <person name="Shu S."/>
            <person name="Goodstein D."/>
            <person name="Barry K."/>
            <person name="Futrell-Griggs M."/>
            <person name="Abernathy B."/>
            <person name="Du J."/>
            <person name="Tian Z."/>
            <person name="Zhu L."/>
            <person name="Gill N."/>
            <person name="Joshi T."/>
            <person name="Libault M."/>
            <person name="Sethuraman A."/>
            <person name="Zhang X.-C."/>
            <person name="Shinozaki K."/>
            <person name="Nguyen H.T."/>
            <person name="Wing R.A."/>
            <person name="Cregan P."/>
            <person name="Specht J."/>
            <person name="Grimwood J."/>
            <person name="Rokhsar D."/>
            <person name="Stacey G."/>
            <person name="Shoemaker R.C."/>
            <person name="Jackson S.A."/>
        </authorList>
    </citation>
    <scope>NUCLEOTIDE SEQUENCE [LARGE SCALE GENOMIC DNA]</scope>
    <source>
        <strain evidence="2">cv. Williams 82</strain>
        <tissue evidence="1">Callus</tissue>
    </source>
</reference>
<dbReference type="Gramene" id="KRH29918">
    <property type="protein sequence ID" value="KRH29918"/>
    <property type="gene ID" value="GLYMA_11G146400"/>
</dbReference>
<dbReference type="InParanoid" id="K7LQG1"/>
<dbReference type="Proteomes" id="UP000008827">
    <property type="component" value="Chromosome 11"/>
</dbReference>
<dbReference type="HOGENOM" id="CLU_3145490_0_0_1"/>
<organism evidence="1">
    <name type="scientific">Glycine max</name>
    <name type="common">Soybean</name>
    <name type="synonym">Glycine hispida</name>
    <dbReference type="NCBI Taxonomy" id="3847"/>
    <lineage>
        <taxon>Eukaryota</taxon>
        <taxon>Viridiplantae</taxon>
        <taxon>Streptophyta</taxon>
        <taxon>Embryophyta</taxon>
        <taxon>Tracheophyta</taxon>
        <taxon>Spermatophyta</taxon>
        <taxon>Magnoliopsida</taxon>
        <taxon>eudicotyledons</taxon>
        <taxon>Gunneridae</taxon>
        <taxon>Pentapetalae</taxon>
        <taxon>rosids</taxon>
        <taxon>fabids</taxon>
        <taxon>Fabales</taxon>
        <taxon>Fabaceae</taxon>
        <taxon>Papilionoideae</taxon>
        <taxon>50 kb inversion clade</taxon>
        <taxon>NPAAA clade</taxon>
        <taxon>indigoferoid/millettioid clade</taxon>
        <taxon>Phaseoleae</taxon>
        <taxon>Glycine</taxon>
        <taxon>Glycine subgen. Soja</taxon>
    </lineage>
</organism>
<dbReference type="EnsemblPlants" id="KRH29918">
    <property type="protein sequence ID" value="KRH29918"/>
    <property type="gene ID" value="GLYMA_11G146400"/>
</dbReference>
<keyword evidence="3" id="KW-1185">Reference proteome</keyword>
<accession>K7LQG1</accession>
<proteinExistence type="predicted"/>
<name>K7LQG1_SOYBN</name>
<dbReference type="AlphaFoldDB" id="K7LQG1"/>
<gene>
    <name evidence="1" type="ORF">GLYMA_11G146400</name>
</gene>
<evidence type="ECO:0000313" key="2">
    <source>
        <dbReference type="EnsemblPlants" id="KRH29918"/>
    </source>
</evidence>
<evidence type="ECO:0000313" key="1">
    <source>
        <dbReference type="EMBL" id="KRH29918.1"/>
    </source>
</evidence>